<evidence type="ECO:0000259" key="2">
    <source>
        <dbReference type="Pfam" id="PF08545"/>
    </source>
</evidence>
<dbReference type="InterPro" id="IPR013751">
    <property type="entry name" value="ACP_syn_III_N"/>
</dbReference>
<dbReference type="GO" id="GO:0044550">
    <property type="term" value="P:secondary metabolite biosynthetic process"/>
    <property type="evidence" value="ECO:0007669"/>
    <property type="project" value="TreeGrafter"/>
</dbReference>
<dbReference type="OrthoDB" id="7055207at2"/>
<protein>
    <submittedName>
        <fullName evidence="3">3-oxoacyl-ACP synthase</fullName>
    </submittedName>
</protein>
<dbReference type="InterPro" id="IPR016039">
    <property type="entry name" value="Thiolase-like"/>
</dbReference>
<evidence type="ECO:0000256" key="1">
    <source>
        <dbReference type="ARBA" id="ARBA00022490"/>
    </source>
</evidence>
<name>A0A5P2DN94_STRVZ</name>
<dbReference type="Pfam" id="PF08545">
    <property type="entry name" value="ACP_syn_III"/>
    <property type="match status" value="1"/>
</dbReference>
<dbReference type="Proteomes" id="UP000324101">
    <property type="component" value="Chromosome"/>
</dbReference>
<dbReference type="AlphaFoldDB" id="A0A5P2DN94"/>
<dbReference type="PANTHER" id="PTHR34069">
    <property type="entry name" value="3-OXOACYL-[ACYL-CARRIER-PROTEIN] SYNTHASE 3"/>
    <property type="match status" value="1"/>
</dbReference>
<keyword evidence="1" id="KW-0963">Cytoplasm</keyword>
<dbReference type="GO" id="GO:0006633">
    <property type="term" value="P:fatty acid biosynthetic process"/>
    <property type="evidence" value="ECO:0007669"/>
    <property type="project" value="InterPro"/>
</dbReference>
<dbReference type="PANTHER" id="PTHR34069:SF2">
    <property type="entry name" value="BETA-KETOACYL-[ACYL-CARRIER-PROTEIN] SYNTHASE III"/>
    <property type="match status" value="1"/>
</dbReference>
<feature type="domain" description="Beta-ketoacyl-[acyl-carrier-protein] synthase III N-terminal" evidence="2">
    <location>
        <begin position="109"/>
        <end position="177"/>
    </location>
</feature>
<accession>A0A5P2DN94</accession>
<evidence type="ECO:0000313" key="4">
    <source>
        <dbReference type="Proteomes" id="UP000324101"/>
    </source>
</evidence>
<dbReference type="CDD" id="cd00827">
    <property type="entry name" value="init_cond_enzymes"/>
    <property type="match status" value="1"/>
</dbReference>
<dbReference type="Gene3D" id="3.40.47.10">
    <property type="match status" value="2"/>
</dbReference>
<dbReference type="GO" id="GO:0004315">
    <property type="term" value="F:3-oxoacyl-[acyl-carrier-protein] synthase activity"/>
    <property type="evidence" value="ECO:0007669"/>
    <property type="project" value="InterPro"/>
</dbReference>
<proteinExistence type="predicted"/>
<dbReference type="RefSeq" id="WP_150259302.1">
    <property type="nucleotide sequence ID" value="NZ_CP029189.1"/>
</dbReference>
<sequence>MRFSDGLTVEAAATWLPATTQSAYALVADGILDPDVPEAAGVVEVPVSYDASAPDMAVSAGLKALGLAGVDAADVGLLLHNWIYHQGHDFWSPAHYVADRVGASSALPFGIQQMCHAGAMALHTAAAYLTADPTLGTALITTADRFDPAGFDRWRGDYQVAYGDGATAAVLGRSGRGLRLVAHAVLAAPEMESMYRGADPFSPAPLAHGRPIDVRRTKRAFLEAGGMDRFAKTGPEAVRSVVLQALAEAGLAPDDPRIGCVALPRLGPKVLELMYLPALRELVPVEPVRLGARTGHLGCGDPVANLAEIGASRDLLAPDAYALVLTGGGGFTWSCLVVQRLGDGWGAGR</sequence>
<evidence type="ECO:0000313" key="3">
    <source>
        <dbReference type="EMBL" id="QES56652.1"/>
    </source>
</evidence>
<reference evidence="3 4" key="1">
    <citation type="submission" date="2018-05" db="EMBL/GenBank/DDBJ databases">
        <title>Streptomyces venezuelae.</title>
        <authorList>
            <person name="Kim W."/>
            <person name="Lee N."/>
            <person name="Cho B.-K."/>
        </authorList>
    </citation>
    <scope>NUCLEOTIDE SEQUENCE [LARGE SCALE GENOMIC DNA]</scope>
    <source>
        <strain evidence="3 4">ATCC 21018</strain>
    </source>
</reference>
<organism evidence="3 4">
    <name type="scientific">Streptomyces venezuelae</name>
    <dbReference type="NCBI Taxonomy" id="54571"/>
    <lineage>
        <taxon>Bacteria</taxon>
        <taxon>Bacillati</taxon>
        <taxon>Actinomycetota</taxon>
        <taxon>Actinomycetes</taxon>
        <taxon>Kitasatosporales</taxon>
        <taxon>Streptomycetaceae</taxon>
        <taxon>Streptomyces</taxon>
    </lineage>
</organism>
<dbReference type="SUPFAM" id="SSF53901">
    <property type="entry name" value="Thiolase-like"/>
    <property type="match status" value="1"/>
</dbReference>
<dbReference type="EMBL" id="CP029189">
    <property type="protein sequence ID" value="QES56652.1"/>
    <property type="molecule type" value="Genomic_DNA"/>
</dbReference>
<gene>
    <name evidence="3" type="ORF">DEJ51_22770</name>
</gene>